<dbReference type="PANTHER" id="PTHR15454:SF19">
    <property type="entry name" value="LEUCINE-RICH REPEAT-CONTAINING PROTEIN 51"/>
    <property type="match status" value="1"/>
</dbReference>
<comment type="caution">
    <text evidence="3">The sequence shown here is derived from an EMBL/GenBank/DDBJ whole genome shotgun (WGS) entry which is preliminary data.</text>
</comment>
<dbReference type="GO" id="GO:0005737">
    <property type="term" value="C:cytoplasm"/>
    <property type="evidence" value="ECO:0007669"/>
    <property type="project" value="TreeGrafter"/>
</dbReference>
<evidence type="ECO:0000256" key="2">
    <source>
        <dbReference type="ARBA" id="ARBA00022737"/>
    </source>
</evidence>
<dbReference type="PANTHER" id="PTHR15454">
    <property type="entry name" value="NISCHARIN RELATED"/>
    <property type="match status" value="1"/>
</dbReference>
<keyword evidence="1" id="KW-0433">Leucine-rich repeat</keyword>
<reference evidence="3 4" key="1">
    <citation type="submission" date="2023-11" db="EMBL/GenBank/DDBJ databases">
        <authorList>
            <person name="Okamura Y."/>
        </authorList>
    </citation>
    <scope>NUCLEOTIDE SEQUENCE [LARGE SCALE GENOMIC DNA]</scope>
</reference>
<name>A0AAV1JM17_9NEOP</name>
<dbReference type="InterPro" id="IPR032675">
    <property type="entry name" value="LRR_dom_sf"/>
</dbReference>
<organism evidence="3 4">
    <name type="scientific">Leptosia nina</name>
    <dbReference type="NCBI Taxonomy" id="320188"/>
    <lineage>
        <taxon>Eukaryota</taxon>
        <taxon>Metazoa</taxon>
        <taxon>Ecdysozoa</taxon>
        <taxon>Arthropoda</taxon>
        <taxon>Hexapoda</taxon>
        <taxon>Insecta</taxon>
        <taxon>Pterygota</taxon>
        <taxon>Neoptera</taxon>
        <taxon>Endopterygota</taxon>
        <taxon>Lepidoptera</taxon>
        <taxon>Glossata</taxon>
        <taxon>Ditrysia</taxon>
        <taxon>Papilionoidea</taxon>
        <taxon>Pieridae</taxon>
        <taxon>Pierinae</taxon>
        <taxon>Leptosia</taxon>
    </lineage>
</organism>
<dbReference type="InterPro" id="IPR001611">
    <property type="entry name" value="Leu-rich_rpt"/>
</dbReference>
<proteinExistence type="predicted"/>
<dbReference type="Gene3D" id="3.80.10.10">
    <property type="entry name" value="Ribonuclease Inhibitor"/>
    <property type="match status" value="1"/>
</dbReference>
<keyword evidence="4" id="KW-1185">Reference proteome</keyword>
<evidence type="ECO:0000313" key="3">
    <source>
        <dbReference type="EMBL" id="CAK1549705.1"/>
    </source>
</evidence>
<evidence type="ECO:0000313" key="4">
    <source>
        <dbReference type="Proteomes" id="UP001497472"/>
    </source>
</evidence>
<dbReference type="SUPFAM" id="SSF52075">
    <property type="entry name" value="Outer arm dynein light chain 1"/>
    <property type="match status" value="1"/>
</dbReference>
<dbReference type="Proteomes" id="UP001497472">
    <property type="component" value="Unassembled WGS sequence"/>
</dbReference>
<evidence type="ECO:0000256" key="1">
    <source>
        <dbReference type="ARBA" id="ARBA00022614"/>
    </source>
</evidence>
<gene>
    <name evidence="3" type="ORF">LNINA_LOCUS8983</name>
</gene>
<sequence>MPPKETAKKPPAQIQRPNVSDATLNYIPEDALEGYQERIETGINWTLVENAGRHHKQKCLKANVPAVTFSEALQNKIQRSFLNGFFDESSSLTLQEHWDILLPMTIWDNQKFTNEEGKICFNNCNCITDDMIHLIKKAVKLNDRKFLRDELKKVTVLRVNDVEMTELDDQLQEFQNIVILNLTCNYIDKIEASFMPCGLKLLELQANRISDVVHFAEKLPSDMTYLGLSRNLLNNESLASLARLPHHLTVLDLSDNDICDLNSVLDPLALLPSLTALQLAGNPCAVCAAYARTTLARLLRLQWLDCREVLPTDRSAEPFEPHPEDLRSAYFNFTVFRIMSAIQPPKAEKGAVTAFYVEIELPLLDGVRRQFLMFRENDSLIEILPPPEDEDWAESKPPSEIESKMLLEPEASSHASDIYNRLTTKNSRLICHYTVFESNRVQWNKIMNFQEPTVRIFCPNLIALRDTFRTVITVRFIYSVTINTKPNKSDKKSAMSFKPPGEQRVTLATIKCALKKPDWSQQSQHFHWDDSLGTEDAIHWGDADLSILQYGLGVVKPTKGKPETDPTSSRQLPPDNLTCHFGFGIDTVRA</sequence>
<dbReference type="AlphaFoldDB" id="A0AAV1JM17"/>
<keyword evidence="2" id="KW-0677">Repeat</keyword>
<dbReference type="PROSITE" id="PS51450">
    <property type="entry name" value="LRR"/>
    <property type="match status" value="1"/>
</dbReference>
<protein>
    <submittedName>
        <fullName evidence="3">Uncharacterized protein</fullName>
    </submittedName>
</protein>
<dbReference type="EMBL" id="CAVLEF010000040">
    <property type="protein sequence ID" value="CAK1549705.1"/>
    <property type="molecule type" value="Genomic_DNA"/>
</dbReference>
<accession>A0AAV1JM17</accession>